<protein>
    <recommendedName>
        <fullName evidence="4">Leucyl/phenylalanyl-tRNA--protein transferase</fullName>
        <ecNumber evidence="4">2.3.2.6</ecNumber>
    </recommendedName>
    <alternativeName>
        <fullName evidence="4">L/F-transferase</fullName>
    </alternativeName>
    <alternativeName>
        <fullName evidence="4">Leucyltransferase</fullName>
    </alternativeName>
    <alternativeName>
        <fullName evidence="4">Phenyalanyltransferase</fullName>
    </alternativeName>
</protein>
<comment type="catalytic activity">
    <reaction evidence="4">
        <text>N-terminal L-arginyl-[protein] + L-leucyl-tRNA(Leu) = N-terminal L-leucyl-L-arginyl-[protein] + tRNA(Leu) + H(+)</text>
        <dbReference type="Rhea" id="RHEA:50416"/>
        <dbReference type="Rhea" id="RHEA-COMP:9613"/>
        <dbReference type="Rhea" id="RHEA-COMP:9622"/>
        <dbReference type="Rhea" id="RHEA-COMP:12672"/>
        <dbReference type="Rhea" id="RHEA-COMP:12673"/>
        <dbReference type="ChEBI" id="CHEBI:15378"/>
        <dbReference type="ChEBI" id="CHEBI:64719"/>
        <dbReference type="ChEBI" id="CHEBI:78442"/>
        <dbReference type="ChEBI" id="CHEBI:78494"/>
        <dbReference type="ChEBI" id="CHEBI:133044"/>
        <dbReference type="EC" id="2.3.2.6"/>
    </reaction>
</comment>
<reference evidence="6 7" key="1">
    <citation type="journal article" date="2019" name="PLoS ONE">
        <title>Pup mortality in New Zealand sea lions (Phocarctos hookeri) at Enderby Island, Auckland Islands, 2013-18.</title>
        <authorList>
            <person name="Michael S.A."/>
            <person name="Hayman D.T.S."/>
            <person name="Gray R."/>
            <person name="Zhang J."/>
            <person name="Rogers L."/>
            <person name="Roe W.D."/>
        </authorList>
    </citation>
    <scope>NUCLEOTIDE SEQUENCE [LARGE SCALE GENOMIC DNA]</scope>
    <source>
        <strain evidence="6 7">SM868</strain>
    </source>
</reference>
<dbReference type="RefSeq" id="WP_155586520.1">
    <property type="nucleotide sequence ID" value="NZ_WFKQ01000001.1"/>
</dbReference>
<comment type="caution">
    <text evidence="6">The sequence shown here is derived from an EMBL/GenBank/DDBJ whole genome shotgun (WGS) entry which is preliminary data.</text>
</comment>
<comment type="catalytic activity">
    <reaction evidence="4">
        <text>L-phenylalanyl-tRNA(Phe) + an N-terminal L-alpha-aminoacyl-[protein] = an N-terminal L-phenylalanyl-L-alpha-aminoacyl-[protein] + tRNA(Phe)</text>
        <dbReference type="Rhea" id="RHEA:43632"/>
        <dbReference type="Rhea" id="RHEA-COMP:9668"/>
        <dbReference type="Rhea" id="RHEA-COMP:9699"/>
        <dbReference type="Rhea" id="RHEA-COMP:10636"/>
        <dbReference type="Rhea" id="RHEA-COMP:10637"/>
        <dbReference type="ChEBI" id="CHEBI:78442"/>
        <dbReference type="ChEBI" id="CHEBI:78531"/>
        <dbReference type="ChEBI" id="CHEBI:78597"/>
        <dbReference type="ChEBI" id="CHEBI:83561"/>
        <dbReference type="EC" id="2.3.2.6"/>
    </reaction>
</comment>
<feature type="compositionally biased region" description="Polar residues" evidence="5">
    <location>
        <begin position="8"/>
        <end position="20"/>
    </location>
</feature>
<evidence type="ECO:0000256" key="2">
    <source>
        <dbReference type="ARBA" id="ARBA00022679"/>
    </source>
</evidence>
<comment type="subcellular location">
    <subcellularLocation>
        <location evidence="4">Cytoplasm</location>
    </subcellularLocation>
</comment>
<dbReference type="GO" id="GO:0008914">
    <property type="term" value="F:leucyl-tRNA--protein transferase activity"/>
    <property type="evidence" value="ECO:0007669"/>
    <property type="project" value="UniProtKB-UniRule"/>
</dbReference>
<keyword evidence="1 4" id="KW-0963">Cytoplasm</keyword>
<dbReference type="GO" id="GO:0030163">
    <property type="term" value="P:protein catabolic process"/>
    <property type="evidence" value="ECO:0007669"/>
    <property type="project" value="UniProtKB-UniRule"/>
</dbReference>
<keyword evidence="7" id="KW-1185">Reference proteome</keyword>
<dbReference type="InterPro" id="IPR004616">
    <property type="entry name" value="Leu/Phe-tRNA_Trfase"/>
</dbReference>
<dbReference type="PANTHER" id="PTHR30098:SF2">
    <property type="entry name" value="LEUCYL_PHENYLALANYL-TRNA--PROTEIN TRANSFERASE"/>
    <property type="match status" value="1"/>
</dbReference>
<dbReference type="Gene3D" id="3.30.70.3550">
    <property type="entry name" value="Leucyl/phenylalanyl-tRNA-protein transferase, N-terminal domain"/>
    <property type="match status" value="1"/>
</dbReference>
<dbReference type="SUPFAM" id="SSF55729">
    <property type="entry name" value="Acyl-CoA N-acyltransferases (Nat)"/>
    <property type="match status" value="1"/>
</dbReference>
<dbReference type="OrthoDB" id="9790282at2"/>
<comment type="similarity">
    <text evidence="4">Belongs to the L/F-transferase family.</text>
</comment>
<dbReference type="Gene3D" id="3.40.630.70">
    <property type="entry name" value="Leucyl/phenylalanyl-tRNA-protein transferase, C-terminal domain"/>
    <property type="match status" value="1"/>
</dbReference>
<dbReference type="InterPro" id="IPR016181">
    <property type="entry name" value="Acyl_CoA_acyltransferase"/>
</dbReference>
<evidence type="ECO:0000256" key="5">
    <source>
        <dbReference type="SAM" id="MobiDB-lite"/>
    </source>
</evidence>
<proteinExistence type="inferred from homology"/>
<dbReference type="AlphaFoldDB" id="A0A844LWB1"/>
<dbReference type="InterPro" id="IPR042221">
    <property type="entry name" value="Leu/Phe-tRNA_Trfase_N"/>
</dbReference>
<evidence type="ECO:0000313" key="6">
    <source>
        <dbReference type="EMBL" id="MUG31202.1"/>
    </source>
</evidence>
<dbReference type="Proteomes" id="UP000442109">
    <property type="component" value="Unassembled WGS sequence"/>
</dbReference>
<comment type="catalytic activity">
    <reaction evidence="4">
        <text>N-terminal L-lysyl-[protein] + L-leucyl-tRNA(Leu) = N-terminal L-leucyl-L-lysyl-[protein] + tRNA(Leu) + H(+)</text>
        <dbReference type="Rhea" id="RHEA:12340"/>
        <dbReference type="Rhea" id="RHEA-COMP:9613"/>
        <dbReference type="Rhea" id="RHEA-COMP:9622"/>
        <dbReference type="Rhea" id="RHEA-COMP:12670"/>
        <dbReference type="Rhea" id="RHEA-COMP:12671"/>
        <dbReference type="ChEBI" id="CHEBI:15378"/>
        <dbReference type="ChEBI" id="CHEBI:65249"/>
        <dbReference type="ChEBI" id="CHEBI:78442"/>
        <dbReference type="ChEBI" id="CHEBI:78494"/>
        <dbReference type="ChEBI" id="CHEBI:133043"/>
        <dbReference type="EC" id="2.3.2.6"/>
    </reaction>
</comment>
<comment type="function">
    <text evidence="4">Functions in the N-end rule pathway of protein degradation where it conjugates Leu, Phe and, less efficiently, Met from aminoacyl-tRNAs to the N-termini of proteins containing an N-terminal arginine or lysine.</text>
</comment>
<dbReference type="InterPro" id="IPR042203">
    <property type="entry name" value="Leu/Phe-tRNA_Trfase_C"/>
</dbReference>
<keyword evidence="3 4" id="KW-0012">Acyltransferase</keyword>
<name>A0A844LWB1_9GAMM</name>
<sequence>MDAFVTTDDPNYTQAPSHTATDNVAQAPLFDSPYLFPNPSEVDPEGLGLVGMGGDLAPQTLLSAYAQGLFPWFNEDEPIAWWCPEPRCVLAPDSFVPSKSLQRLAKNSQWQWSVNSDFESVIHACSLPRSYAKDTWIHDEMIEAYCQLHQLGYAHSIEVWEDKQLIGGLYGLKIGQIYFGESMFHHKSNASKVAFWALTQFCQYTQVQLIDCQLPNPHLQSLGAAIMPREDFLTVLSELMHKAGVNWHDFSLTRYAVNALLQRFQPQPQ</sequence>
<gene>
    <name evidence="4" type="primary">aat</name>
    <name evidence="6" type="ORF">GB996_00140</name>
</gene>
<evidence type="ECO:0000256" key="3">
    <source>
        <dbReference type="ARBA" id="ARBA00023315"/>
    </source>
</evidence>
<evidence type="ECO:0000256" key="4">
    <source>
        <dbReference type="HAMAP-Rule" id="MF_00688"/>
    </source>
</evidence>
<evidence type="ECO:0000313" key="7">
    <source>
        <dbReference type="Proteomes" id="UP000442109"/>
    </source>
</evidence>
<dbReference type="GO" id="GO:0005737">
    <property type="term" value="C:cytoplasm"/>
    <property type="evidence" value="ECO:0007669"/>
    <property type="project" value="UniProtKB-SubCell"/>
</dbReference>
<keyword evidence="2 4" id="KW-0808">Transferase</keyword>
<feature type="region of interest" description="Disordered" evidence="5">
    <location>
        <begin position="1"/>
        <end position="20"/>
    </location>
</feature>
<evidence type="ECO:0000256" key="1">
    <source>
        <dbReference type="ARBA" id="ARBA00022490"/>
    </source>
</evidence>
<dbReference type="EMBL" id="WFKQ01000001">
    <property type="protein sequence ID" value="MUG31202.1"/>
    <property type="molecule type" value="Genomic_DNA"/>
</dbReference>
<accession>A0A844LWB1</accession>
<dbReference type="Pfam" id="PF03588">
    <property type="entry name" value="Leu_Phe_trans"/>
    <property type="match status" value="1"/>
</dbReference>
<dbReference type="HAMAP" id="MF_00688">
    <property type="entry name" value="Leu_Phe_trans"/>
    <property type="match status" value="1"/>
</dbReference>
<dbReference type="PANTHER" id="PTHR30098">
    <property type="entry name" value="LEUCYL/PHENYLALANYL-TRNA--PROTEIN TRANSFERASE"/>
    <property type="match status" value="1"/>
</dbReference>
<organism evidence="6 7">
    <name type="scientific">Psychrobacter sanguinis</name>
    <dbReference type="NCBI Taxonomy" id="861445"/>
    <lineage>
        <taxon>Bacteria</taxon>
        <taxon>Pseudomonadati</taxon>
        <taxon>Pseudomonadota</taxon>
        <taxon>Gammaproteobacteria</taxon>
        <taxon>Moraxellales</taxon>
        <taxon>Moraxellaceae</taxon>
        <taxon>Psychrobacter</taxon>
    </lineage>
</organism>
<dbReference type="EC" id="2.3.2.6" evidence="4"/>
<dbReference type="NCBIfam" id="TIGR00667">
    <property type="entry name" value="aat"/>
    <property type="match status" value="1"/>
</dbReference>